<feature type="non-terminal residue" evidence="2">
    <location>
        <position position="1"/>
    </location>
</feature>
<feature type="region of interest" description="Disordered" evidence="1">
    <location>
        <begin position="1"/>
        <end position="27"/>
    </location>
</feature>
<name>A0A7T8H3E5_CALRO</name>
<evidence type="ECO:0000256" key="1">
    <source>
        <dbReference type="SAM" id="MobiDB-lite"/>
    </source>
</evidence>
<accession>A0A7T8H3E5</accession>
<dbReference type="Proteomes" id="UP000595437">
    <property type="component" value="Chromosome 11"/>
</dbReference>
<dbReference type="EMBL" id="CP045900">
    <property type="protein sequence ID" value="QQP42466.1"/>
    <property type="molecule type" value="Genomic_DNA"/>
</dbReference>
<sequence length="97" mass="11136">HVARTSSGKSNFFAKRPKKTDSAKQEVDRFLTDESEAMESIIAYKRIKKIFIRYNVILPSSASSERLFSKSKLLLQRTRQNIGDENFEKQLLVAANI</sequence>
<keyword evidence="3" id="KW-1185">Reference proteome</keyword>
<dbReference type="OrthoDB" id="6728421at2759"/>
<evidence type="ECO:0008006" key="4">
    <source>
        <dbReference type="Google" id="ProtNLM"/>
    </source>
</evidence>
<evidence type="ECO:0000313" key="2">
    <source>
        <dbReference type="EMBL" id="QQP42466.1"/>
    </source>
</evidence>
<organism evidence="2 3">
    <name type="scientific">Caligus rogercresseyi</name>
    <name type="common">Sea louse</name>
    <dbReference type="NCBI Taxonomy" id="217165"/>
    <lineage>
        <taxon>Eukaryota</taxon>
        <taxon>Metazoa</taxon>
        <taxon>Ecdysozoa</taxon>
        <taxon>Arthropoda</taxon>
        <taxon>Crustacea</taxon>
        <taxon>Multicrustacea</taxon>
        <taxon>Hexanauplia</taxon>
        <taxon>Copepoda</taxon>
        <taxon>Siphonostomatoida</taxon>
        <taxon>Caligidae</taxon>
        <taxon>Caligus</taxon>
    </lineage>
</organism>
<gene>
    <name evidence="2" type="ORF">FKW44_017148</name>
</gene>
<feature type="compositionally biased region" description="Polar residues" evidence="1">
    <location>
        <begin position="1"/>
        <end position="10"/>
    </location>
</feature>
<reference evidence="3" key="1">
    <citation type="submission" date="2021-01" db="EMBL/GenBank/DDBJ databases">
        <title>Caligus Genome Assembly.</title>
        <authorList>
            <person name="Gallardo-Escarate C."/>
        </authorList>
    </citation>
    <scope>NUCLEOTIDE SEQUENCE [LARGE SCALE GENOMIC DNA]</scope>
</reference>
<protein>
    <recommendedName>
        <fullName evidence="4">HAT C-terminal dimerisation domain-containing protein</fullName>
    </recommendedName>
</protein>
<dbReference type="AlphaFoldDB" id="A0A7T8H3E5"/>
<evidence type="ECO:0000313" key="3">
    <source>
        <dbReference type="Proteomes" id="UP000595437"/>
    </source>
</evidence>
<proteinExistence type="predicted"/>